<keyword evidence="17" id="KW-0418">Kinase</keyword>
<keyword evidence="8" id="KW-0963">Cytoplasm</keyword>
<keyword evidence="18 27" id="KW-0378">Hydrolase</keyword>
<evidence type="ECO:0000256" key="25">
    <source>
        <dbReference type="ARBA" id="ARBA00048679"/>
    </source>
</evidence>
<evidence type="ECO:0000256" key="24">
    <source>
        <dbReference type="ARBA" id="ARBA00047899"/>
    </source>
</evidence>
<dbReference type="Pfam" id="PF00561">
    <property type="entry name" value="Abhydrolase_1"/>
    <property type="match status" value="1"/>
</dbReference>
<protein>
    <recommendedName>
        <fullName evidence="27">Proline iminopeptidase</fullName>
        <ecNumber evidence="27">3.4.11.5</ecNumber>
    </recommendedName>
</protein>
<keyword evidence="10" id="KW-0433">Leucine-rich repeat</keyword>
<evidence type="ECO:0000256" key="11">
    <source>
        <dbReference type="ARBA" id="ARBA00022670"/>
    </source>
</evidence>
<dbReference type="PROSITE" id="PS51450">
    <property type="entry name" value="LRR"/>
    <property type="match status" value="1"/>
</dbReference>
<evidence type="ECO:0000256" key="10">
    <source>
        <dbReference type="ARBA" id="ARBA00022614"/>
    </source>
</evidence>
<dbReference type="FunFam" id="1.10.510.10:FF:000276">
    <property type="entry name" value="LRR receptor-like serine/threonine-protein kinase RCH1"/>
    <property type="match status" value="1"/>
</dbReference>
<keyword evidence="6 27" id="KW-0031">Aminopeptidase</keyword>
<dbReference type="EMBL" id="JAATIP010000052">
    <property type="protein sequence ID" value="KAF4383658.1"/>
    <property type="molecule type" value="Genomic_DNA"/>
</dbReference>
<gene>
    <name evidence="30" type="ORF">F8388_014158</name>
</gene>
<feature type="signal peptide" evidence="28">
    <location>
        <begin position="1"/>
        <end position="35"/>
    </location>
</feature>
<name>A0A7J6GLH7_CANSA</name>
<dbReference type="PANTHER" id="PTHR43722">
    <property type="entry name" value="PROLINE IMINOPEPTIDASE"/>
    <property type="match status" value="1"/>
</dbReference>
<keyword evidence="9" id="KW-0723">Serine/threonine-protein kinase</keyword>
<evidence type="ECO:0000256" key="5">
    <source>
        <dbReference type="ARBA" id="ARBA00010088"/>
    </source>
</evidence>
<dbReference type="GO" id="GO:0005524">
    <property type="term" value="F:ATP binding"/>
    <property type="evidence" value="ECO:0007669"/>
    <property type="project" value="UniProtKB-UniRule"/>
</dbReference>
<organism evidence="30 31">
    <name type="scientific">Cannabis sativa</name>
    <name type="common">Hemp</name>
    <name type="synonym">Marijuana</name>
    <dbReference type="NCBI Taxonomy" id="3483"/>
    <lineage>
        <taxon>Eukaryota</taxon>
        <taxon>Viridiplantae</taxon>
        <taxon>Streptophyta</taxon>
        <taxon>Embryophyta</taxon>
        <taxon>Tracheophyta</taxon>
        <taxon>Spermatophyta</taxon>
        <taxon>Magnoliopsida</taxon>
        <taxon>eudicotyledons</taxon>
        <taxon>Gunneridae</taxon>
        <taxon>Pentapetalae</taxon>
        <taxon>rosids</taxon>
        <taxon>fabids</taxon>
        <taxon>Rosales</taxon>
        <taxon>Cannabaceae</taxon>
        <taxon>Cannabis</taxon>
    </lineage>
</organism>
<evidence type="ECO:0000256" key="1">
    <source>
        <dbReference type="ARBA" id="ARBA00001585"/>
    </source>
</evidence>
<evidence type="ECO:0000256" key="2">
    <source>
        <dbReference type="ARBA" id="ARBA00004251"/>
    </source>
</evidence>
<feature type="chain" id="PRO_5029864305" description="Proline iminopeptidase" evidence="28">
    <location>
        <begin position="36"/>
        <end position="1777"/>
    </location>
</feature>
<evidence type="ECO:0000256" key="26">
    <source>
        <dbReference type="PROSITE-ProRule" id="PRU10141"/>
    </source>
</evidence>
<dbReference type="GO" id="GO:0004674">
    <property type="term" value="F:protein serine/threonine kinase activity"/>
    <property type="evidence" value="ECO:0007669"/>
    <property type="project" value="UniProtKB-KW"/>
</dbReference>
<evidence type="ECO:0000256" key="17">
    <source>
        <dbReference type="ARBA" id="ARBA00022777"/>
    </source>
</evidence>
<dbReference type="SUPFAM" id="SSF53474">
    <property type="entry name" value="alpha/beta-Hydrolases"/>
    <property type="match status" value="2"/>
</dbReference>
<dbReference type="FunFam" id="3.80.10.10:FF:000215">
    <property type="entry name" value="Receptor-like protein kinase HSL1"/>
    <property type="match status" value="1"/>
</dbReference>
<dbReference type="GO" id="GO:0001653">
    <property type="term" value="F:peptide receptor activity"/>
    <property type="evidence" value="ECO:0007669"/>
    <property type="project" value="UniProtKB-ARBA"/>
</dbReference>
<dbReference type="InterPro" id="IPR002410">
    <property type="entry name" value="Peptidase_S33"/>
</dbReference>
<dbReference type="Pfam" id="PF00560">
    <property type="entry name" value="LRR_1"/>
    <property type="match status" value="3"/>
</dbReference>
<evidence type="ECO:0000256" key="28">
    <source>
        <dbReference type="SAM" id="SignalP"/>
    </source>
</evidence>
<keyword evidence="20" id="KW-1133">Transmembrane helix</keyword>
<dbReference type="InterPro" id="IPR001611">
    <property type="entry name" value="Leu-rich_rpt"/>
</dbReference>
<dbReference type="Pfam" id="PF08263">
    <property type="entry name" value="LRRNT_2"/>
    <property type="match status" value="1"/>
</dbReference>
<comment type="catalytic activity">
    <reaction evidence="24">
        <text>L-threonyl-[protein] + ATP = O-phospho-L-threonyl-[protein] + ADP + H(+)</text>
        <dbReference type="Rhea" id="RHEA:46608"/>
        <dbReference type="Rhea" id="RHEA-COMP:11060"/>
        <dbReference type="Rhea" id="RHEA-COMP:11605"/>
        <dbReference type="ChEBI" id="CHEBI:15378"/>
        <dbReference type="ChEBI" id="CHEBI:30013"/>
        <dbReference type="ChEBI" id="CHEBI:30616"/>
        <dbReference type="ChEBI" id="CHEBI:61977"/>
        <dbReference type="ChEBI" id="CHEBI:456216"/>
        <dbReference type="EC" id="2.7.11.1"/>
    </reaction>
</comment>
<dbReference type="InterPro" id="IPR000073">
    <property type="entry name" value="AB_hydrolase_1"/>
</dbReference>
<dbReference type="SUPFAM" id="SSF56112">
    <property type="entry name" value="Protein kinase-like (PK-like)"/>
    <property type="match status" value="1"/>
</dbReference>
<dbReference type="PANTHER" id="PTHR43722:SF1">
    <property type="entry name" value="PROLINE IMINOPEPTIDASE"/>
    <property type="match status" value="1"/>
</dbReference>
<evidence type="ECO:0000256" key="3">
    <source>
        <dbReference type="ARBA" id="ARBA00004496"/>
    </source>
</evidence>
<accession>A0A7J6GLH7</accession>
<dbReference type="FunFam" id="3.80.10.10:FF:000453">
    <property type="entry name" value="Leucine-rich receptor-like protein kinase family protein"/>
    <property type="match status" value="1"/>
</dbReference>
<dbReference type="InterPro" id="IPR029058">
    <property type="entry name" value="AB_hydrolase_fold"/>
</dbReference>
<comment type="catalytic activity">
    <reaction evidence="1 27">
        <text>Release of N-terminal proline from a peptide.</text>
        <dbReference type="EC" id="3.4.11.5"/>
    </reaction>
</comment>
<dbReference type="GO" id="GO:0051707">
    <property type="term" value="P:response to other organism"/>
    <property type="evidence" value="ECO:0007669"/>
    <property type="project" value="UniProtKB-ARBA"/>
</dbReference>
<dbReference type="InterPro" id="IPR005944">
    <property type="entry name" value="Pro_iminopeptidase"/>
</dbReference>
<evidence type="ECO:0000256" key="20">
    <source>
        <dbReference type="ARBA" id="ARBA00022989"/>
    </source>
</evidence>
<dbReference type="FunFam" id="3.80.10.10:FF:000234">
    <property type="entry name" value="Probable inactive receptor kinase RLK902"/>
    <property type="match status" value="1"/>
</dbReference>
<evidence type="ECO:0000313" key="30">
    <source>
        <dbReference type="EMBL" id="KAF4383658.1"/>
    </source>
</evidence>
<dbReference type="InterPro" id="IPR017441">
    <property type="entry name" value="Protein_kinase_ATP_BS"/>
</dbReference>
<evidence type="ECO:0000259" key="29">
    <source>
        <dbReference type="PROSITE" id="PS50011"/>
    </source>
</evidence>
<evidence type="ECO:0000256" key="9">
    <source>
        <dbReference type="ARBA" id="ARBA00022527"/>
    </source>
</evidence>
<keyword evidence="23" id="KW-0325">Glycoprotein</keyword>
<dbReference type="SMART" id="SM00220">
    <property type="entry name" value="S_TKc"/>
    <property type="match status" value="1"/>
</dbReference>
<dbReference type="InterPro" id="IPR003591">
    <property type="entry name" value="Leu-rich_rpt_typical-subtyp"/>
</dbReference>
<keyword evidence="7" id="KW-1003">Cell membrane</keyword>
<dbReference type="PROSITE" id="PS00107">
    <property type="entry name" value="PROTEIN_KINASE_ATP"/>
    <property type="match status" value="1"/>
</dbReference>
<dbReference type="NCBIfam" id="TIGR01249">
    <property type="entry name" value="pro_imino_pep_1"/>
    <property type="match status" value="1"/>
</dbReference>
<dbReference type="SMART" id="SM00369">
    <property type="entry name" value="LRR_TYP"/>
    <property type="match status" value="6"/>
</dbReference>
<dbReference type="Gene3D" id="3.80.10.10">
    <property type="entry name" value="Ribonuclease Inhibitor"/>
    <property type="match status" value="3"/>
</dbReference>
<dbReference type="GO" id="GO:0006508">
    <property type="term" value="P:proteolysis"/>
    <property type="evidence" value="ECO:0007669"/>
    <property type="project" value="UniProtKB-KW"/>
</dbReference>
<dbReference type="InterPro" id="IPR000719">
    <property type="entry name" value="Prot_kinase_dom"/>
</dbReference>
<keyword evidence="19 26" id="KW-0067">ATP-binding</keyword>
<evidence type="ECO:0000256" key="12">
    <source>
        <dbReference type="ARBA" id="ARBA00022679"/>
    </source>
</evidence>
<dbReference type="Pfam" id="PF00069">
    <property type="entry name" value="Pkinase"/>
    <property type="match status" value="1"/>
</dbReference>
<evidence type="ECO:0000256" key="15">
    <source>
        <dbReference type="ARBA" id="ARBA00022737"/>
    </source>
</evidence>
<evidence type="ECO:0000256" key="14">
    <source>
        <dbReference type="ARBA" id="ARBA00022729"/>
    </source>
</evidence>
<evidence type="ECO:0000256" key="22">
    <source>
        <dbReference type="ARBA" id="ARBA00023170"/>
    </source>
</evidence>
<evidence type="ECO:0000256" key="21">
    <source>
        <dbReference type="ARBA" id="ARBA00023136"/>
    </source>
</evidence>
<keyword evidence="11 27" id="KW-0645">Protease</keyword>
<dbReference type="InterPro" id="IPR055414">
    <property type="entry name" value="LRR_R13L4/SHOC2-like"/>
</dbReference>
<dbReference type="InterPro" id="IPR032675">
    <property type="entry name" value="LRR_dom_sf"/>
</dbReference>
<dbReference type="GO" id="GO:0005886">
    <property type="term" value="C:plasma membrane"/>
    <property type="evidence" value="ECO:0007669"/>
    <property type="project" value="UniProtKB-SubCell"/>
</dbReference>
<dbReference type="Gene3D" id="3.30.200.20">
    <property type="entry name" value="Phosphorylase Kinase, domain 1"/>
    <property type="match status" value="1"/>
</dbReference>
<dbReference type="PROSITE" id="PS50011">
    <property type="entry name" value="PROTEIN_KINASE_DOM"/>
    <property type="match status" value="1"/>
</dbReference>
<comment type="similarity">
    <text evidence="4">Belongs to the protein kinase superfamily. Ser/Thr protein kinase family.</text>
</comment>
<keyword evidence="21" id="KW-0472">Membrane</keyword>
<comment type="similarity">
    <text evidence="5 27">Belongs to the peptidase S33 family.</text>
</comment>
<evidence type="ECO:0000256" key="18">
    <source>
        <dbReference type="ARBA" id="ARBA00022801"/>
    </source>
</evidence>
<dbReference type="EC" id="3.4.11.5" evidence="27"/>
<comment type="caution">
    <text evidence="30">The sequence shown here is derived from an EMBL/GenBank/DDBJ whole genome shotgun (WGS) entry which is preliminary data.</text>
</comment>
<dbReference type="GO" id="GO:0004177">
    <property type="term" value="F:aminopeptidase activity"/>
    <property type="evidence" value="ECO:0007669"/>
    <property type="project" value="UniProtKB-KW"/>
</dbReference>
<evidence type="ECO:0000256" key="27">
    <source>
        <dbReference type="RuleBase" id="RU003421"/>
    </source>
</evidence>
<keyword evidence="16 26" id="KW-0547">Nucleotide-binding</keyword>
<evidence type="ECO:0000256" key="13">
    <source>
        <dbReference type="ARBA" id="ARBA00022692"/>
    </source>
</evidence>
<dbReference type="GO" id="GO:0009791">
    <property type="term" value="P:post-embryonic development"/>
    <property type="evidence" value="ECO:0007669"/>
    <property type="project" value="UniProtKB-ARBA"/>
</dbReference>
<dbReference type="PRINTS" id="PR00793">
    <property type="entry name" value="PROAMNOPTASE"/>
</dbReference>
<keyword evidence="15" id="KW-0677">Repeat</keyword>
<dbReference type="InterPro" id="IPR008271">
    <property type="entry name" value="Ser/Thr_kinase_AS"/>
</dbReference>
<evidence type="ECO:0000256" key="8">
    <source>
        <dbReference type="ARBA" id="ARBA00022490"/>
    </source>
</evidence>
<dbReference type="GO" id="GO:0006952">
    <property type="term" value="P:defense response"/>
    <property type="evidence" value="ECO:0007669"/>
    <property type="project" value="UniProtKB-ARBA"/>
</dbReference>
<evidence type="ECO:0000256" key="19">
    <source>
        <dbReference type="ARBA" id="ARBA00022840"/>
    </source>
</evidence>
<dbReference type="SUPFAM" id="SSF52058">
    <property type="entry name" value="L domain-like"/>
    <property type="match status" value="3"/>
</dbReference>
<comment type="subcellular location">
    <subcellularLocation>
        <location evidence="2">Cell membrane</location>
        <topology evidence="2">Single-pass type I membrane protein</topology>
    </subcellularLocation>
    <subcellularLocation>
        <location evidence="3">Cytoplasm</location>
    </subcellularLocation>
</comment>
<feature type="domain" description="Protein kinase" evidence="29">
    <location>
        <begin position="672"/>
        <end position="959"/>
    </location>
</feature>
<evidence type="ECO:0000256" key="4">
    <source>
        <dbReference type="ARBA" id="ARBA00008684"/>
    </source>
</evidence>
<dbReference type="FunFam" id="3.30.200.20:FF:000540">
    <property type="entry name" value="Receptor-like protein kinase HAIKU2"/>
    <property type="match status" value="1"/>
</dbReference>
<dbReference type="Gene3D" id="1.10.510.10">
    <property type="entry name" value="Transferase(Phosphotransferase) domain 1"/>
    <property type="match status" value="1"/>
</dbReference>
<evidence type="ECO:0000256" key="6">
    <source>
        <dbReference type="ARBA" id="ARBA00022438"/>
    </source>
</evidence>
<evidence type="ECO:0000256" key="16">
    <source>
        <dbReference type="ARBA" id="ARBA00022741"/>
    </source>
</evidence>
<dbReference type="PROSITE" id="PS00108">
    <property type="entry name" value="PROTEIN_KINASE_ST"/>
    <property type="match status" value="1"/>
</dbReference>
<keyword evidence="14 28" id="KW-0732">Signal</keyword>
<dbReference type="GO" id="GO:0005737">
    <property type="term" value="C:cytoplasm"/>
    <property type="evidence" value="ECO:0007669"/>
    <property type="project" value="UniProtKB-SubCell"/>
</dbReference>
<dbReference type="Proteomes" id="UP000525078">
    <property type="component" value="Unassembled WGS sequence"/>
</dbReference>
<dbReference type="InterPro" id="IPR013210">
    <property type="entry name" value="LRR_N_plant-typ"/>
</dbReference>
<keyword evidence="12" id="KW-0808">Transferase</keyword>
<reference evidence="30 31" key="1">
    <citation type="journal article" date="2020" name="bioRxiv">
        <title>Sequence and annotation of 42 cannabis genomes reveals extensive copy number variation in cannabinoid synthesis and pathogen resistance genes.</title>
        <authorList>
            <person name="Mckernan K.J."/>
            <person name="Helbert Y."/>
            <person name="Kane L.T."/>
            <person name="Ebling H."/>
            <person name="Zhang L."/>
            <person name="Liu B."/>
            <person name="Eaton Z."/>
            <person name="Mclaughlin S."/>
            <person name="Kingan S."/>
            <person name="Baybayan P."/>
            <person name="Concepcion G."/>
            <person name="Jordan M."/>
            <person name="Riva A."/>
            <person name="Barbazuk W."/>
            <person name="Harkins T."/>
        </authorList>
    </citation>
    <scope>NUCLEOTIDE SEQUENCE [LARGE SCALE GENOMIC DNA]</scope>
    <source>
        <strain evidence="31">cv. Jamaican Lion 4</strain>
        <tissue evidence="30">Leaf</tissue>
    </source>
</reference>
<dbReference type="Gene3D" id="3.40.50.1820">
    <property type="entry name" value="alpha/beta hydrolase"/>
    <property type="match status" value="2"/>
</dbReference>
<sequence>MSLAQLGCQPWLQRSPLMVMMTLFYLSLLVSPTQGADYNELQPLLKFKSVFEKSNTTLFSSWIEDANSTCSFTGIRCNSNGLVSEINLSATNISGVLPFDSICSLQSLERISLGSNSLHGIVSDDLKNCNRLKYLDLGVNSFSGKVPDLSSLKDLTYLNLNLSGFSGLFPWKSLENLTNLSFLSIGDNPFDSTPFPSEILKLEKLYFLYLSNSSLYGKFPEDIGNLTLLQNLELSDNRISGEIPASISKLQNLYQLELYNNSLSGKLPKGFGNLTNLVNFDASTNMLEGDLSELRSLTKLQSLQLFENQFEGTIPEEFGELRKLYGLSLYRNKLTGMIPQKIGSWSGMDFIDVSENFLTGPIPPDMCKNGFMFDLLVLQNKLTGGIPESYGNCKSLNRLLVNNNSLSGIIPDGIWSLPNLVRVDLSMNQFEGSVGSSIAQAKSLGQLVLANNRFSGELPDEISQLSSLVAIQLSWNQFSGKIPVSIGKLSKLSNLYLDNNNFSGSIPESLGSCRFISQINLAENSLSGKIPDSIGFLPNLNSLNLSENQLSGEIPNTLSSLKLSLLDLSNNKLTGQIPDSLSHGAFKDSFNGNPGLCFDHCSSKHTNSGHFRTLMTCLIAVVLILLMSLACFLILKLRKNQKTLSHPLKQNSWNMKSYQVLSFTEKEIIDSVKPENLIGKGGSGTVYKVSLSDGKELAVKHIWAATSDPNERRSYRSTAAMLKKSKSRSPEYDAEVAALSSVRHVNVVKLYCSISSEDSNLLVYEYLPNGSLWDRLHRCQKMEMGWEVRYEVAVGAAKGLEYLHHGCQRPVIHRDVKSSNILLDQNWKPRIADFGLAKIVQAGGDWTHVIAGTLGYIAPEYAYTYKINEKSDVYSFGVVLMELVTGKRPVESEFGENKDIVYWVYSKFKSQENVIDLVDSTISESLKEDALKVLKIAVHCTSQVPALRPSMRTVVHMLEEAEPCQLTSISVVKEGENSHGQLNNNVTKMIMRCFTCSSSPSSIPLFPSSYSLSLFSNPSFPASASVTKKKYPVLRAQYLDYKSTEPKLIDSMESGKEDSGLKRELYSVIEPYSSGFLKVSDLHTIYWEQSGNPDGHPVVFLHGGPGGGTSPTNRRFFDPEFYRIILFDQRGAGKSTPHACLKENTTWDLIDDIEKLREHLKIPEWQVFGGSWGSTLALAYSQSHPDKVTGLVLRGIFLLRKKEIDWFYEGGAAAIYPDAWEPFRDLIPENERECFINAYNKRLNCDDLETQYAAARAWTKWEMMTAHLIPNDDNIKKGDDDYFSLAFARIENHYFSNKGFFPSDSYLLDNIDKIRHIDATIVQGRYDVVCPMMSAWDVHKVWPEADFKIVKDAGHSANEPGIAAELVAANERLKNKIKEYSCSSISMLSPSFSVLMRKMRCFTSCSGSSIPLCFSTALTSSSSSFYSRFLHSNTIFAASVSEKKYPVLRAQYLDYKSAEPKLIDSMESGKEDSGLKRELYSVIEPYSSGFLKVSDLHTIYWEQSGNPDGHVFGGSWGSTLALAYSQSHPDKVHSLLDKVTGLVLRGIFLLRKKEIDWFYEGGAAAIYPDGEYCLVNTLLFDIRMVKMTDRSMIFLATLFDRIVKLDDVVKLCLASWEPFRDLIPEKERGCFVDAYSKRLNSDDLETQHAAARAWTKWEMMTARLIPNDENIKKGDDDYFSLAFARIENHYFTNKGFFPSDSYLLDNIDKIRHIDATIVQGRYDVCCPMMSAWDLHKVWPEADFKVVKDAGHSANEPGITAELVAANERLKNKIKAGR</sequence>
<feature type="binding site" evidence="26">
    <location>
        <position position="700"/>
    </location>
    <ligand>
        <name>ATP</name>
        <dbReference type="ChEBI" id="CHEBI:30616"/>
    </ligand>
</feature>
<evidence type="ECO:0000313" key="31">
    <source>
        <dbReference type="Proteomes" id="UP000525078"/>
    </source>
</evidence>
<comment type="catalytic activity">
    <reaction evidence="25">
        <text>L-seryl-[protein] + ATP = O-phospho-L-seryl-[protein] + ADP + H(+)</text>
        <dbReference type="Rhea" id="RHEA:17989"/>
        <dbReference type="Rhea" id="RHEA-COMP:9863"/>
        <dbReference type="Rhea" id="RHEA-COMP:11604"/>
        <dbReference type="ChEBI" id="CHEBI:15378"/>
        <dbReference type="ChEBI" id="CHEBI:29999"/>
        <dbReference type="ChEBI" id="CHEBI:30616"/>
        <dbReference type="ChEBI" id="CHEBI:83421"/>
        <dbReference type="ChEBI" id="CHEBI:456216"/>
        <dbReference type="EC" id="2.7.11.1"/>
    </reaction>
</comment>
<evidence type="ECO:0000256" key="23">
    <source>
        <dbReference type="ARBA" id="ARBA00023180"/>
    </source>
</evidence>
<dbReference type="Pfam" id="PF23598">
    <property type="entry name" value="LRR_14"/>
    <property type="match status" value="1"/>
</dbReference>
<proteinExistence type="inferred from homology"/>
<dbReference type="InterPro" id="IPR011009">
    <property type="entry name" value="Kinase-like_dom_sf"/>
</dbReference>
<keyword evidence="13" id="KW-0812">Transmembrane</keyword>
<keyword evidence="22" id="KW-0675">Receptor</keyword>
<evidence type="ECO:0000256" key="7">
    <source>
        <dbReference type="ARBA" id="ARBA00022475"/>
    </source>
</evidence>